<dbReference type="STRING" id="84035.SAMN05660742_10596"/>
<dbReference type="RefSeq" id="WP_091830256.1">
    <property type="nucleotide sequence ID" value="NZ_FNZK01000005.1"/>
</dbReference>
<gene>
    <name evidence="10" type="ORF">SAMN05660742_10596</name>
</gene>
<dbReference type="PANTHER" id="PTHR48086:SF8">
    <property type="entry name" value="MONOCARBOXYLIC ACID PERMEASE"/>
    <property type="match status" value="1"/>
</dbReference>
<keyword evidence="7 9" id="KW-0472">Membrane</keyword>
<feature type="transmembrane region" description="Helical" evidence="9">
    <location>
        <begin position="6"/>
        <end position="27"/>
    </location>
</feature>
<dbReference type="Pfam" id="PF00474">
    <property type="entry name" value="SSF"/>
    <property type="match status" value="1"/>
</dbReference>
<feature type="transmembrane region" description="Helical" evidence="9">
    <location>
        <begin position="427"/>
        <end position="446"/>
    </location>
</feature>
<feature type="transmembrane region" description="Helical" evidence="9">
    <location>
        <begin position="280"/>
        <end position="304"/>
    </location>
</feature>
<dbReference type="GO" id="GO:0046942">
    <property type="term" value="P:carboxylic acid transport"/>
    <property type="evidence" value="ECO:0007669"/>
    <property type="project" value="UniProtKB-ARBA"/>
</dbReference>
<feature type="transmembrane region" description="Helical" evidence="9">
    <location>
        <begin position="53"/>
        <end position="75"/>
    </location>
</feature>
<feature type="transmembrane region" description="Helical" evidence="9">
    <location>
        <begin position="126"/>
        <end position="144"/>
    </location>
</feature>
<evidence type="ECO:0000256" key="3">
    <source>
        <dbReference type="ARBA" id="ARBA00022448"/>
    </source>
</evidence>
<keyword evidence="4" id="KW-1003">Cell membrane</keyword>
<feature type="transmembrane region" description="Helical" evidence="9">
    <location>
        <begin position="374"/>
        <end position="394"/>
    </location>
</feature>
<dbReference type="PROSITE" id="PS50283">
    <property type="entry name" value="NA_SOLUT_SYMP_3"/>
    <property type="match status" value="1"/>
</dbReference>
<dbReference type="GO" id="GO:0005886">
    <property type="term" value="C:plasma membrane"/>
    <property type="evidence" value="ECO:0007669"/>
    <property type="project" value="TreeGrafter"/>
</dbReference>
<sequence length="493" mass="53426">MSDQTAALLIIFLFVIGVTVLGMIPGMRDHTKGGMKLEDWAVGGRNFGRWLNWFVLAGEIYTAFAFLGASGWAYARGGPTFYILGYGALAYLVGYYILPSMSPIGRKYNLMTQPDLIEHLYGSKTLGILTAVIGIAFLLPYLQLQLTGLGLIIETCSYGQITRVPAMLIAFMMVAAFVYFSGLKGVATTAVVKDVIMIIAILFFGIYLPTHYFGSVGGMFEALDTAKPGFLSLPGGTKNLDVSWVMSTLVVTSLGFYMWPHFATNSFSAKNPDVLRHNAVYLPLYQICLLFPMLVGFTALLILAEPLKTPDMAFMVIVQQLFPAWVLGLVGGAGALACMVPAGDLLLSTSMLFTRNVYGRTFGKELTPYGQARMARFVVLGLTAIALSLAIFLPNMLVNLLLTGYSGVTQFFPMIVLGLFWGKATRLGAYAGLIVGEILVFGLILGKMDPLAIGGMNLNAGFVALFFNFIIYVAISLLSSSDKHLVSDKAQDL</sequence>
<dbReference type="InterPro" id="IPR038377">
    <property type="entry name" value="Na/Glc_symporter_sf"/>
</dbReference>
<feature type="transmembrane region" description="Helical" evidence="9">
    <location>
        <begin position="242"/>
        <end position="259"/>
    </location>
</feature>
<accession>A0A1H6XLI1</accession>
<evidence type="ECO:0000256" key="8">
    <source>
        <dbReference type="RuleBase" id="RU362091"/>
    </source>
</evidence>
<keyword evidence="5 9" id="KW-0812">Transmembrane</keyword>
<protein>
    <submittedName>
        <fullName evidence="10">Solute:Na+ symporter, SSS family</fullName>
    </submittedName>
</protein>
<dbReference type="EMBL" id="FNZK01000005">
    <property type="protein sequence ID" value="SEJ27597.1"/>
    <property type="molecule type" value="Genomic_DNA"/>
</dbReference>
<evidence type="ECO:0000313" key="11">
    <source>
        <dbReference type="Proteomes" id="UP000199662"/>
    </source>
</evidence>
<comment type="subcellular location">
    <subcellularLocation>
        <location evidence="1">Membrane</location>
        <topology evidence="1">Multi-pass membrane protein</topology>
    </subcellularLocation>
</comment>
<feature type="transmembrane region" description="Helical" evidence="9">
    <location>
        <begin position="400"/>
        <end position="420"/>
    </location>
</feature>
<dbReference type="InterPro" id="IPR001734">
    <property type="entry name" value="Na/solute_symporter"/>
</dbReference>
<feature type="transmembrane region" description="Helical" evidence="9">
    <location>
        <begin position="458"/>
        <end position="479"/>
    </location>
</feature>
<dbReference type="Proteomes" id="UP000199662">
    <property type="component" value="Unassembled WGS sequence"/>
</dbReference>
<keyword evidence="6 9" id="KW-1133">Transmembrane helix</keyword>
<dbReference type="AlphaFoldDB" id="A0A1H6XLI1"/>
<name>A0A1H6XLI1_9FIRM</name>
<feature type="transmembrane region" description="Helical" evidence="9">
    <location>
        <begin position="81"/>
        <end position="98"/>
    </location>
</feature>
<dbReference type="InterPro" id="IPR050277">
    <property type="entry name" value="Sodium:Solute_Symporter"/>
</dbReference>
<organism evidence="10 11">
    <name type="scientific">Propionispira arboris</name>
    <dbReference type="NCBI Taxonomy" id="84035"/>
    <lineage>
        <taxon>Bacteria</taxon>
        <taxon>Bacillati</taxon>
        <taxon>Bacillota</taxon>
        <taxon>Negativicutes</taxon>
        <taxon>Selenomonadales</taxon>
        <taxon>Selenomonadaceae</taxon>
        <taxon>Propionispira</taxon>
    </lineage>
</organism>
<evidence type="ECO:0000256" key="2">
    <source>
        <dbReference type="ARBA" id="ARBA00006434"/>
    </source>
</evidence>
<keyword evidence="3" id="KW-0813">Transport</keyword>
<evidence type="ECO:0000256" key="6">
    <source>
        <dbReference type="ARBA" id="ARBA00022989"/>
    </source>
</evidence>
<dbReference type="PROSITE" id="PS00457">
    <property type="entry name" value="NA_SOLUT_SYMP_2"/>
    <property type="match status" value="1"/>
</dbReference>
<proteinExistence type="inferred from homology"/>
<evidence type="ECO:0000313" key="10">
    <source>
        <dbReference type="EMBL" id="SEJ27597.1"/>
    </source>
</evidence>
<evidence type="ECO:0000256" key="4">
    <source>
        <dbReference type="ARBA" id="ARBA00022475"/>
    </source>
</evidence>
<reference evidence="10 11" key="1">
    <citation type="submission" date="2016-10" db="EMBL/GenBank/DDBJ databases">
        <authorList>
            <person name="de Groot N.N."/>
        </authorList>
    </citation>
    <scope>NUCLEOTIDE SEQUENCE [LARGE SCALE GENOMIC DNA]</scope>
    <source>
        <strain evidence="10 11">DSM 2179</strain>
    </source>
</reference>
<feature type="transmembrane region" description="Helical" evidence="9">
    <location>
        <begin position="324"/>
        <end position="353"/>
    </location>
</feature>
<feature type="transmembrane region" description="Helical" evidence="9">
    <location>
        <begin position="195"/>
        <end position="214"/>
    </location>
</feature>
<keyword evidence="11" id="KW-1185">Reference proteome</keyword>
<dbReference type="PANTHER" id="PTHR48086">
    <property type="entry name" value="SODIUM/PROLINE SYMPORTER-RELATED"/>
    <property type="match status" value="1"/>
</dbReference>
<dbReference type="InterPro" id="IPR018212">
    <property type="entry name" value="Na/solute_symporter_CS"/>
</dbReference>
<dbReference type="CDD" id="cd10322">
    <property type="entry name" value="SLC5sbd"/>
    <property type="match status" value="1"/>
</dbReference>
<evidence type="ECO:0000256" key="1">
    <source>
        <dbReference type="ARBA" id="ARBA00004141"/>
    </source>
</evidence>
<dbReference type="GO" id="GO:0022857">
    <property type="term" value="F:transmembrane transporter activity"/>
    <property type="evidence" value="ECO:0007669"/>
    <property type="project" value="InterPro"/>
</dbReference>
<feature type="transmembrane region" description="Helical" evidence="9">
    <location>
        <begin position="164"/>
        <end position="183"/>
    </location>
</feature>
<dbReference type="Gene3D" id="1.20.1730.10">
    <property type="entry name" value="Sodium/glucose cotransporter"/>
    <property type="match status" value="1"/>
</dbReference>
<evidence type="ECO:0000256" key="9">
    <source>
        <dbReference type="SAM" id="Phobius"/>
    </source>
</evidence>
<evidence type="ECO:0000256" key="5">
    <source>
        <dbReference type="ARBA" id="ARBA00022692"/>
    </source>
</evidence>
<evidence type="ECO:0000256" key="7">
    <source>
        <dbReference type="ARBA" id="ARBA00023136"/>
    </source>
</evidence>
<comment type="similarity">
    <text evidence="2 8">Belongs to the sodium:solute symporter (SSF) (TC 2.A.21) family.</text>
</comment>